<dbReference type="InterPro" id="IPR008523">
    <property type="entry name" value="DUF805"/>
</dbReference>
<dbReference type="PANTHER" id="PTHR34980:SF2">
    <property type="entry name" value="INNER MEMBRANE PROTEIN YHAH-RELATED"/>
    <property type="match status" value="1"/>
</dbReference>
<feature type="transmembrane region" description="Helical" evidence="2">
    <location>
        <begin position="52"/>
        <end position="75"/>
    </location>
</feature>
<organism evidence="3 4">
    <name type="scientific">Qipengyuania polymorpha</name>
    <dbReference type="NCBI Taxonomy" id="2867234"/>
    <lineage>
        <taxon>Bacteria</taxon>
        <taxon>Pseudomonadati</taxon>
        <taxon>Pseudomonadota</taxon>
        <taxon>Alphaproteobacteria</taxon>
        <taxon>Sphingomonadales</taxon>
        <taxon>Erythrobacteraceae</taxon>
        <taxon>Qipengyuania</taxon>
    </lineage>
</organism>
<feature type="transmembrane region" description="Helical" evidence="2">
    <location>
        <begin position="87"/>
        <end position="109"/>
    </location>
</feature>
<keyword evidence="4" id="KW-1185">Reference proteome</keyword>
<evidence type="ECO:0000313" key="3">
    <source>
        <dbReference type="EMBL" id="MBX7457880.1"/>
    </source>
</evidence>
<reference evidence="3 4" key="1">
    <citation type="submission" date="2021-08" db="EMBL/GenBank/DDBJ databases">
        <title>Comparative Genomics Analysis of the Genus Qipengyuania Reveals Extensive Genetic Diversity and Metabolic Versatility, Including the Description of Fifteen Novel Species.</title>
        <authorList>
            <person name="Liu Y."/>
        </authorList>
    </citation>
    <scope>NUCLEOTIDE SEQUENCE [LARGE SCALE GENOMIC DNA]</scope>
    <source>
        <strain evidence="3 4">1NDH17</strain>
    </source>
</reference>
<accession>A0ABS7IWH1</accession>
<dbReference type="Pfam" id="PF05656">
    <property type="entry name" value="DUF805"/>
    <property type="match status" value="1"/>
</dbReference>
<sequence length="143" mass="15860">MEYMIMPLKRYFDFSGRSRRMEYWMFFLFTMIVFGVLGTVMIAGLGADETGLFSGAAGLLFMIVAAALFIPSLAVQVRRFHDQDKSGWMVLLAFVPFVGGLIVLIFMLLEGTHGPNSYGPDPKGRDSTDIGDYGSETSGVSYR</sequence>
<dbReference type="RefSeq" id="WP_221573297.1">
    <property type="nucleotide sequence ID" value="NZ_JAIGNK010000002.1"/>
</dbReference>
<dbReference type="PANTHER" id="PTHR34980">
    <property type="entry name" value="INNER MEMBRANE PROTEIN-RELATED-RELATED"/>
    <property type="match status" value="1"/>
</dbReference>
<keyword evidence="2" id="KW-1133">Transmembrane helix</keyword>
<protein>
    <submittedName>
        <fullName evidence="3">DUF805 domain-containing protein</fullName>
    </submittedName>
</protein>
<name>A0ABS7IWH1_9SPHN</name>
<feature type="region of interest" description="Disordered" evidence="1">
    <location>
        <begin position="117"/>
        <end position="143"/>
    </location>
</feature>
<evidence type="ECO:0000313" key="4">
    <source>
        <dbReference type="Proteomes" id="UP000783253"/>
    </source>
</evidence>
<keyword evidence="2" id="KW-0812">Transmembrane</keyword>
<dbReference type="Proteomes" id="UP000783253">
    <property type="component" value="Unassembled WGS sequence"/>
</dbReference>
<feature type="transmembrane region" description="Helical" evidence="2">
    <location>
        <begin position="21"/>
        <end position="46"/>
    </location>
</feature>
<comment type="caution">
    <text evidence="3">The sequence shown here is derived from an EMBL/GenBank/DDBJ whole genome shotgun (WGS) entry which is preliminary data.</text>
</comment>
<proteinExistence type="predicted"/>
<evidence type="ECO:0000256" key="2">
    <source>
        <dbReference type="SAM" id="Phobius"/>
    </source>
</evidence>
<gene>
    <name evidence="3" type="ORF">K3152_06450</name>
</gene>
<keyword evidence="2" id="KW-0472">Membrane</keyword>
<evidence type="ECO:0000256" key="1">
    <source>
        <dbReference type="SAM" id="MobiDB-lite"/>
    </source>
</evidence>
<dbReference type="EMBL" id="JAIGNK010000002">
    <property type="protein sequence ID" value="MBX7457880.1"/>
    <property type="molecule type" value="Genomic_DNA"/>
</dbReference>